<protein>
    <submittedName>
        <fullName evidence="2">Uncharacterized protein</fullName>
    </submittedName>
</protein>
<feature type="transmembrane region" description="Helical" evidence="1">
    <location>
        <begin position="37"/>
        <end position="55"/>
    </location>
</feature>
<keyword evidence="1" id="KW-0472">Membrane</keyword>
<comment type="caution">
    <text evidence="2">The sequence shown here is derived from an EMBL/GenBank/DDBJ whole genome shotgun (WGS) entry which is preliminary data.</text>
</comment>
<evidence type="ECO:0000256" key="1">
    <source>
        <dbReference type="SAM" id="Phobius"/>
    </source>
</evidence>
<accession>J9GT09</accession>
<organism evidence="2">
    <name type="scientific">gut metagenome</name>
    <dbReference type="NCBI Taxonomy" id="749906"/>
    <lineage>
        <taxon>unclassified sequences</taxon>
        <taxon>metagenomes</taxon>
        <taxon>organismal metagenomes</taxon>
    </lineage>
</organism>
<name>J9GT09_9ZZZZ</name>
<gene>
    <name evidence="2" type="ORF">EVA_08465</name>
</gene>
<sequence length="64" mass="7064">MVVSGFLRSSKTLRSCRKARSRVRTSLKQTATTISNAAIQHSVTSFLVTWLLVLLRNAATRAMA</sequence>
<evidence type="ECO:0000313" key="2">
    <source>
        <dbReference type="EMBL" id="EJX03430.1"/>
    </source>
</evidence>
<dbReference type="AlphaFoldDB" id="J9GT09"/>
<keyword evidence="1" id="KW-1133">Transmembrane helix</keyword>
<keyword evidence="1" id="KW-0812">Transmembrane</keyword>
<proteinExistence type="predicted"/>
<reference evidence="2" key="1">
    <citation type="journal article" date="2012" name="PLoS ONE">
        <title>Gene sets for utilization of primary and secondary nutrition supplies in the distal gut of endangered iberian lynx.</title>
        <authorList>
            <person name="Alcaide M."/>
            <person name="Messina E."/>
            <person name="Richter M."/>
            <person name="Bargiela R."/>
            <person name="Peplies J."/>
            <person name="Huws S.A."/>
            <person name="Newbold C.J."/>
            <person name="Golyshin P.N."/>
            <person name="Simon M.A."/>
            <person name="Lopez G."/>
            <person name="Yakimov M.M."/>
            <person name="Ferrer M."/>
        </authorList>
    </citation>
    <scope>NUCLEOTIDE SEQUENCE</scope>
</reference>
<dbReference type="EMBL" id="AMCI01002166">
    <property type="protein sequence ID" value="EJX03430.1"/>
    <property type="molecule type" value="Genomic_DNA"/>
</dbReference>